<dbReference type="EMBL" id="MEHA01000008">
    <property type="protein sequence ID" value="ODR51775.1"/>
    <property type="molecule type" value="Genomic_DNA"/>
</dbReference>
<dbReference type="RefSeq" id="WP_069153235.1">
    <property type="nucleotide sequence ID" value="NZ_JAQCZP010000044.1"/>
</dbReference>
<dbReference type="Proteomes" id="UP000094067">
    <property type="component" value="Unassembled WGS sequence"/>
</dbReference>
<evidence type="ECO:0000313" key="2">
    <source>
        <dbReference type="EMBL" id="ODR51775.1"/>
    </source>
</evidence>
<accession>A0A1E3UKF1</accession>
<name>A0A1E3UKF1_9FIRM</name>
<gene>
    <name evidence="2" type="ORF">BEI59_12715</name>
    <name evidence="1" type="ORF">BEI61_03542</name>
    <name evidence="3" type="ORF">BEI63_13380</name>
</gene>
<proteinExistence type="predicted"/>
<dbReference type="Proteomes" id="UP000094271">
    <property type="component" value="Unassembled WGS sequence"/>
</dbReference>
<reference evidence="3 6" key="2">
    <citation type="submission" date="2016-08" db="EMBL/GenBank/DDBJ databases">
        <title>Characterization of Isolates of Eisenbergiella tayi Derived from Blood Cultures, Using Whole Genome Sequencing.</title>
        <authorList>
            <person name="Bernier A.-M."/>
            <person name="Burdz T."/>
            <person name="Wiebe D."/>
            <person name="Bernard K."/>
        </authorList>
    </citation>
    <scope>NUCLEOTIDE SEQUENCE [LARGE SCALE GENOMIC DNA]</scope>
    <source>
        <strain evidence="3 6">NML120146</strain>
    </source>
</reference>
<evidence type="ECO:0000313" key="3">
    <source>
        <dbReference type="EMBL" id="ODR56493.1"/>
    </source>
</evidence>
<dbReference type="EMBL" id="MCGH01000002">
    <property type="protein sequence ID" value="ODM07651.1"/>
    <property type="molecule type" value="Genomic_DNA"/>
</dbReference>
<evidence type="ECO:0000313" key="6">
    <source>
        <dbReference type="Proteomes" id="UP000094869"/>
    </source>
</evidence>
<protein>
    <submittedName>
        <fullName evidence="2">Uncharacterized protein</fullName>
    </submittedName>
</protein>
<evidence type="ECO:0000313" key="4">
    <source>
        <dbReference type="Proteomes" id="UP000094067"/>
    </source>
</evidence>
<reference evidence="1 4" key="1">
    <citation type="submission" date="2016-07" db="EMBL/GenBank/DDBJ databases">
        <title>Characterization of isolates of Eisenbergiella tayi derived from blood cultures, using whole genome sequencing.</title>
        <authorList>
            <person name="Burdz T."/>
            <person name="Wiebe D."/>
            <person name="Huynh C."/>
            <person name="Bernard K."/>
        </authorList>
    </citation>
    <scope>NUCLEOTIDE SEQUENCE [LARGE SCALE GENOMIC DNA]</scope>
    <source>
        <strain evidence="1 4">NML 110608</strain>
    </source>
</reference>
<dbReference type="EMBL" id="MEHD01000023">
    <property type="protein sequence ID" value="ODR56493.1"/>
    <property type="molecule type" value="Genomic_DNA"/>
</dbReference>
<dbReference type="Proteomes" id="UP000094869">
    <property type="component" value="Unassembled WGS sequence"/>
</dbReference>
<reference evidence="2 5" key="3">
    <citation type="submission" date="2016-08" db="EMBL/GenBank/DDBJ databases">
        <authorList>
            <person name="Seilhamer J.J."/>
        </authorList>
    </citation>
    <scope>NUCLEOTIDE SEQUENCE [LARGE SCALE GENOMIC DNA]</scope>
    <source>
        <strain evidence="2 5">NML150140-1</strain>
    </source>
</reference>
<organism evidence="2 5">
    <name type="scientific">Eisenbergiella tayi</name>
    <dbReference type="NCBI Taxonomy" id="1432052"/>
    <lineage>
        <taxon>Bacteria</taxon>
        <taxon>Bacillati</taxon>
        <taxon>Bacillota</taxon>
        <taxon>Clostridia</taxon>
        <taxon>Lachnospirales</taxon>
        <taxon>Lachnospiraceae</taxon>
        <taxon>Eisenbergiella</taxon>
    </lineage>
</organism>
<sequence length="81" mass="9201">MNKKRKRSNELIFSTLKKLASIDIQKFDKNIKTYELIEDFIQINSDLTALNDSGAIQGLKVREGDGVYITYTDDADTVSKN</sequence>
<keyword evidence="6" id="KW-1185">Reference proteome</keyword>
<dbReference type="AlphaFoldDB" id="A0A1E3UKF1"/>
<evidence type="ECO:0000313" key="1">
    <source>
        <dbReference type="EMBL" id="ODM07651.1"/>
    </source>
</evidence>
<comment type="caution">
    <text evidence="2">The sequence shown here is derived from an EMBL/GenBank/DDBJ whole genome shotgun (WGS) entry which is preliminary data.</text>
</comment>
<evidence type="ECO:0000313" key="5">
    <source>
        <dbReference type="Proteomes" id="UP000094271"/>
    </source>
</evidence>